<keyword evidence="3" id="KW-1133">Transmembrane helix</keyword>
<evidence type="ECO:0000256" key="3">
    <source>
        <dbReference type="SAM" id="Phobius"/>
    </source>
</evidence>
<keyword evidence="3" id="KW-0812">Transmembrane</keyword>
<dbReference type="Pfam" id="PF00129">
    <property type="entry name" value="MHC_I"/>
    <property type="match status" value="1"/>
</dbReference>
<feature type="chain" id="PRO_5047316583" evidence="4">
    <location>
        <begin position="25"/>
        <end position="289"/>
    </location>
</feature>
<evidence type="ECO:0000256" key="4">
    <source>
        <dbReference type="SAM" id="SignalP"/>
    </source>
</evidence>
<dbReference type="InterPro" id="IPR011162">
    <property type="entry name" value="MHC_I/II-like_Ag-recog"/>
</dbReference>
<dbReference type="PRINTS" id="PR01638">
    <property type="entry name" value="MHCCLASSI"/>
</dbReference>
<feature type="transmembrane region" description="Helical" evidence="3">
    <location>
        <begin position="207"/>
        <end position="228"/>
    </location>
</feature>
<dbReference type="Gene3D" id="3.30.500.10">
    <property type="entry name" value="MHC class I-like antigen recognition-like"/>
    <property type="match status" value="1"/>
</dbReference>
<keyword evidence="4" id="KW-0732">Signal</keyword>
<evidence type="ECO:0000259" key="5">
    <source>
        <dbReference type="Pfam" id="PF00129"/>
    </source>
</evidence>
<dbReference type="GeneID" id="101996584"/>
<keyword evidence="1" id="KW-0325">Glycoprotein</keyword>
<evidence type="ECO:0000313" key="7">
    <source>
        <dbReference type="RefSeq" id="XP_026633649.1"/>
    </source>
</evidence>
<evidence type="ECO:0000256" key="2">
    <source>
        <dbReference type="RuleBase" id="RU004439"/>
    </source>
</evidence>
<dbReference type="InterPro" id="IPR011161">
    <property type="entry name" value="MHC_I-like_Ag-recog"/>
</dbReference>
<dbReference type="PANTHER" id="PTHR16675">
    <property type="entry name" value="MHC CLASS I-RELATED"/>
    <property type="match status" value="1"/>
</dbReference>
<dbReference type="PANTHER" id="PTHR16675:SF264">
    <property type="entry name" value="HISTOCOMPATIBILITY 2, T REGION LOCUS 22"/>
    <property type="match status" value="1"/>
</dbReference>
<dbReference type="InterPro" id="IPR050208">
    <property type="entry name" value="MHC_class-I_related"/>
</dbReference>
<accession>A0ABM1TV87</accession>
<dbReference type="Proteomes" id="UP000694915">
    <property type="component" value="Unplaced"/>
</dbReference>
<organism evidence="6 7">
    <name type="scientific">Microtus ochrogaster</name>
    <name type="common">Prairie vole</name>
    <dbReference type="NCBI Taxonomy" id="79684"/>
    <lineage>
        <taxon>Eukaryota</taxon>
        <taxon>Metazoa</taxon>
        <taxon>Chordata</taxon>
        <taxon>Craniata</taxon>
        <taxon>Vertebrata</taxon>
        <taxon>Euteleostomi</taxon>
        <taxon>Mammalia</taxon>
        <taxon>Eutheria</taxon>
        <taxon>Euarchontoglires</taxon>
        <taxon>Glires</taxon>
        <taxon>Rodentia</taxon>
        <taxon>Myomorpha</taxon>
        <taxon>Muroidea</taxon>
        <taxon>Cricetidae</taxon>
        <taxon>Arvicolinae</taxon>
        <taxon>Microtus</taxon>
    </lineage>
</organism>
<reference evidence="7" key="1">
    <citation type="submission" date="2025-08" db="UniProtKB">
        <authorList>
            <consortium name="RefSeq"/>
        </authorList>
    </citation>
    <scope>IDENTIFICATION</scope>
</reference>
<evidence type="ECO:0000256" key="1">
    <source>
        <dbReference type="ARBA" id="ARBA00023180"/>
    </source>
</evidence>
<sequence length="289" mass="32441">MGAIVPPALGLMLAAPLFCVQTHAGSHSLLYFRTTVFRPGLGEPRFIFVGCVDDTEFVRYDSDAETPRMEPRAPWMEQEGPESWDLQTEKARTQAQLSGGNLMTLLRYFNQSEDDPHTLQGMRGCEMGTDGRLLRWYDQMAYDGVDCLTQNEDLSSGTATSSTLAQISQDSLGTHLKGKCVKLLQKHLEKGKDTLLRSEAAWYKNPILLITVLFVCLIVGALMCYIYMKKDAGWRRRIHPQEAGRDSHQDSGETVVEGEAIAVLLWKVEPCKSHPGHFFRLSKWPDCSP</sequence>
<dbReference type="InterPro" id="IPR037055">
    <property type="entry name" value="MHC_I-like_Ag-recog_sf"/>
</dbReference>
<gene>
    <name evidence="7" type="primary">LOC101996584</name>
</gene>
<comment type="similarity">
    <text evidence="2">Belongs to the MHC class I family.</text>
</comment>
<dbReference type="InterPro" id="IPR001039">
    <property type="entry name" value="MHC_I_a_a1/a2"/>
</dbReference>
<protein>
    <submittedName>
        <fullName evidence="7">H-2 class I histocompatibility antigen, Q9 alpha chain-like isoform X3</fullName>
    </submittedName>
</protein>
<feature type="signal peptide" evidence="4">
    <location>
        <begin position="1"/>
        <end position="24"/>
    </location>
</feature>
<dbReference type="RefSeq" id="XP_026633649.1">
    <property type="nucleotide sequence ID" value="XM_026777848.1"/>
</dbReference>
<feature type="domain" description="MHC class I-like antigen recognition-like" evidence="5">
    <location>
        <begin position="25"/>
        <end position="195"/>
    </location>
</feature>
<evidence type="ECO:0000313" key="6">
    <source>
        <dbReference type="Proteomes" id="UP000694915"/>
    </source>
</evidence>
<proteinExistence type="inferred from homology"/>
<keyword evidence="3" id="KW-0472">Membrane</keyword>
<keyword evidence="6" id="KW-1185">Reference proteome</keyword>
<dbReference type="SUPFAM" id="SSF54452">
    <property type="entry name" value="MHC antigen-recognition domain"/>
    <property type="match status" value="1"/>
</dbReference>
<name>A0ABM1TV87_MICOH</name>